<keyword evidence="2" id="KW-1185">Reference proteome</keyword>
<evidence type="ECO:0000313" key="1">
    <source>
        <dbReference type="EMBL" id="KAK1522134.1"/>
    </source>
</evidence>
<gene>
    <name evidence="1" type="ORF">CCOS01_09846</name>
</gene>
<dbReference type="RefSeq" id="XP_060311168.1">
    <property type="nucleotide sequence ID" value="XM_060458003.1"/>
</dbReference>
<sequence length="48" mass="5463">MCRPVVNGVNVAGLCARSPFVNFMREAVVWGASPNFMMMRPNFRYPQL</sequence>
<protein>
    <submittedName>
        <fullName evidence="1">Uncharacterized protein</fullName>
    </submittedName>
</protein>
<dbReference type="GeneID" id="85341550"/>
<dbReference type="Proteomes" id="UP001240678">
    <property type="component" value="Unassembled WGS sequence"/>
</dbReference>
<accession>A0AAI9YSC5</accession>
<evidence type="ECO:0000313" key="2">
    <source>
        <dbReference type="Proteomes" id="UP001240678"/>
    </source>
</evidence>
<dbReference type="AlphaFoldDB" id="A0AAI9YSC5"/>
<name>A0AAI9YSC5_9PEZI</name>
<reference evidence="1 2" key="1">
    <citation type="submission" date="2016-10" db="EMBL/GenBank/DDBJ databases">
        <title>The genome sequence of Colletotrichum fioriniae PJ7.</title>
        <authorList>
            <person name="Baroncelli R."/>
        </authorList>
    </citation>
    <scope>NUCLEOTIDE SEQUENCE [LARGE SCALE GENOMIC DNA]</scope>
    <source>
        <strain evidence="1 2">IMI 309622</strain>
    </source>
</reference>
<dbReference type="EMBL" id="MOOE01000010">
    <property type="protein sequence ID" value="KAK1522134.1"/>
    <property type="molecule type" value="Genomic_DNA"/>
</dbReference>
<comment type="caution">
    <text evidence="1">The sequence shown here is derived from an EMBL/GenBank/DDBJ whole genome shotgun (WGS) entry which is preliminary data.</text>
</comment>
<organism evidence="1 2">
    <name type="scientific">Colletotrichum costaricense</name>
    <dbReference type="NCBI Taxonomy" id="1209916"/>
    <lineage>
        <taxon>Eukaryota</taxon>
        <taxon>Fungi</taxon>
        <taxon>Dikarya</taxon>
        <taxon>Ascomycota</taxon>
        <taxon>Pezizomycotina</taxon>
        <taxon>Sordariomycetes</taxon>
        <taxon>Hypocreomycetidae</taxon>
        <taxon>Glomerellales</taxon>
        <taxon>Glomerellaceae</taxon>
        <taxon>Colletotrichum</taxon>
        <taxon>Colletotrichum acutatum species complex</taxon>
    </lineage>
</organism>
<proteinExistence type="predicted"/>